<dbReference type="STRING" id="861299.J421_2074"/>
<protein>
    <recommendedName>
        <fullName evidence="6">ABC-2 type transporter transmembrane domain-containing protein</fullName>
    </recommendedName>
</protein>
<evidence type="ECO:0000259" key="6">
    <source>
        <dbReference type="Pfam" id="PF12698"/>
    </source>
</evidence>
<evidence type="ECO:0000256" key="2">
    <source>
        <dbReference type="ARBA" id="ARBA00022692"/>
    </source>
</evidence>
<feature type="transmembrane region" description="Helical" evidence="5">
    <location>
        <begin position="416"/>
        <end position="434"/>
    </location>
</feature>
<comment type="subcellular location">
    <subcellularLocation>
        <location evidence="1">Membrane</location>
        <topology evidence="1">Multi-pass membrane protein</topology>
    </subcellularLocation>
</comment>
<dbReference type="KEGG" id="gba:J421_2074"/>
<keyword evidence="2 5" id="KW-0812">Transmembrane</keyword>
<name>W0RFN3_9BACT</name>
<dbReference type="FunCoup" id="W0RFN3">
    <property type="interactions" value="36"/>
</dbReference>
<dbReference type="GO" id="GO:0016020">
    <property type="term" value="C:membrane"/>
    <property type="evidence" value="ECO:0007669"/>
    <property type="project" value="UniProtKB-SubCell"/>
</dbReference>
<feature type="transmembrane region" description="Helical" evidence="5">
    <location>
        <begin position="357"/>
        <end position="377"/>
    </location>
</feature>
<dbReference type="AlphaFoldDB" id="W0RFN3"/>
<dbReference type="EMBL" id="CP007128">
    <property type="protein sequence ID" value="AHG89611.1"/>
    <property type="molecule type" value="Genomic_DNA"/>
</dbReference>
<dbReference type="Pfam" id="PF12698">
    <property type="entry name" value="ABC2_membrane_3"/>
    <property type="match status" value="1"/>
</dbReference>
<keyword evidence="3 5" id="KW-1133">Transmembrane helix</keyword>
<dbReference type="HOGENOM" id="CLU_046841_0_0_0"/>
<evidence type="ECO:0000256" key="5">
    <source>
        <dbReference type="SAM" id="Phobius"/>
    </source>
</evidence>
<dbReference type="RefSeq" id="WP_025411104.1">
    <property type="nucleotide sequence ID" value="NZ_CP007128.1"/>
</dbReference>
<dbReference type="InParanoid" id="W0RFN3"/>
<evidence type="ECO:0000256" key="4">
    <source>
        <dbReference type="ARBA" id="ARBA00023136"/>
    </source>
</evidence>
<feature type="transmembrane region" description="Helical" evidence="5">
    <location>
        <begin position="318"/>
        <end position="337"/>
    </location>
</feature>
<dbReference type="OrthoDB" id="9768837at2"/>
<evidence type="ECO:0000313" key="8">
    <source>
        <dbReference type="Proteomes" id="UP000019151"/>
    </source>
</evidence>
<evidence type="ECO:0000313" key="7">
    <source>
        <dbReference type="EMBL" id="AHG89611.1"/>
    </source>
</evidence>
<feature type="domain" description="ABC-2 type transporter transmembrane" evidence="6">
    <location>
        <begin position="23"/>
        <end position="431"/>
    </location>
</feature>
<dbReference type="InterPro" id="IPR013525">
    <property type="entry name" value="ABC2_TM"/>
</dbReference>
<feature type="transmembrane region" description="Helical" evidence="5">
    <location>
        <begin position="256"/>
        <end position="281"/>
    </location>
</feature>
<organism evidence="7 8">
    <name type="scientific">Gemmatirosa kalamazoonensis</name>
    <dbReference type="NCBI Taxonomy" id="861299"/>
    <lineage>
        <taxon>Bacteria</taxon>
        <taxon>Pseudomonadati</taxon>
        <taxon>Gemmatimonadota</taxon>
        <taxon>Gemmatimonadia</taxon>
        <taxon>Gemmatimonadales</taxon>
        <taxon>Gemmatimonadaceae</taxon>
        <taxon>Gemmatirosa</taxon>
    </lineage>
</organism>
<dbReference type="PANTHER" id="PTHR43471">
    <property type="entry name" value="ABC TRANSPORTER PERMEASE"/>
    <property type="match status" value="1"/>
</dbReference>
<dbReference type="eggNOG" id="COG1668">
    <property type="taxonomic scope" value="Bacteria"/>
</dbReference>
<keyword evidence="8" id="KW-1185">Reference proteome</keyword>
<feature type="transmembrane region" description="Helical" evidence="5">
    <location>
        <begin position="204"/>
        <end position="223"/>
    </location>
</feature>
<dbReference type="Proteomes" id="UP000019151">
    <property type="component" value="Chromosome"/>
</dbReference>
<feature type="transmembrane region" description="Helical" evidence="5">
    <location>
        <begin position="24"/>
        <end position="48"/>
    </location>
</feature>
<dbReference type="GO" id="GO:0140359">
    <property type="term" value="F:ABC-type transporter activity"/>
    <property type="evidence" value="ECO:0007669"/>
    <property type="project" value="InterPro"/>
</dbReference>
<gene>
    <name evidence="7" type="ORF">J421_2074</name>
</gene>
<proteinExistence type="predicted"/>
<evidence type="ECO:0000256" key="1">
    <source>
        <dbReference type="ARBA" id="ARBA00004141"/>
    </source>
</evidence>
<sequence>MVDSYAKLWAVIKREYVERVRTKWFIISTLLIPLLLTATGVLPVWLAVKTTASNNVSRIAIIDATGTDLGQRVARVLAGDSARASSGGAANGGAPEVRATAPAEIAQAESRATREVMQKRIPGYLVLDAATVRGDSARYAGRNASSVPDLERLRTAVRQSVVAQRLETAGLQGSRVDSLTSVKLQLPAERIDDKGKGGGGGMKSYIVGLVIAFVLYMSLAIYGQMVLRGVMEEKTTRVAEVVVSSVKPETLMAGKVLGIAGVGFTQQALWIGGTIYLFGFLQPWIAKMGRGAATAAAASASPGAAAAQQTAGLPLPDFSVGTIAAIAAFFLLGFLLFSSLYAAAGATVSSEQDAQQAATPIAFLLVPSVIMVQPIALNPASGMAQVFSWIPFTAPVIMPLRMTMIQVPWWEVVGSIAVTLVTVAIVIWLAARIYRVGLLMYGKRPTVPELVRWIRQAA</sequence>
<dbReference type="PANTHER" id="PTHR43471:SF3">
    <property type="entry name" value="ABC TRANSPORTER PERMEASE PROTEIN NATB"/>
    <property type="match status" value="1"/>
</dbReference>
<evidence type="ECO:0000256" key="3">
    <source>
        <dbReference type="ARBA" id="ARBA00022989"/>
    </source>
</evidence>
<accession>W0RFN3</accession>
<keyword evidence="4 5" id="KW-0472">Membrane</keyword>
<reference evidence="7 8" key="1">
    <citation type="journal article" date="2014" name="Genome Announc.">
        <title>Genome Sequence and Methylome of Soil Bacterium Gemmatirosa kalamazoonensis KBS708T, a Member of the Rarely Cultivated Gemmatimonadetes Phylum.</title>
        <authorList>
            <person name="Debruyn J.M."/>
            <person name="Radosevich M."/>
            <person name="Wommack K.E."/>
            <person name="Polson S.W."/>
            <person name="Hauser L.J."/>
            <person name="Fawaz M.N."/>
            <person name="Korlach J."/>
            <person name="Tsai Y.C."/>
        </authorList>
    </citation>
    <scope>NUCLEOTIDE SEQUENCE [LARGE SCALE GENOMIC DNA]</scope>
    <source>
        <strain evidence="7 8">KBS708</strain>
    </source>
</reference>